<evidence type="ECO:0000313" key="2">
    <source>
        <dbReference type="EMBL" id="SAK57385.1"/>
    </source>
</evidence>
<sequence length="204" mass="21146">MFRSSTQTSYRSIKTVVACVALAFGTFGAIGSASADDAASAPTARGAAAIAQVQARVVGIDPATNSVSLQGPEGRVVDVEVNPEVGDVKKLQLGDTVNIEYRAAMLVSATKVKSNGIRERIDTEATIPASGGVAAQAQVTEVIATIQNVDAKHRRVTLRGPNRTVTLQVAPDVPLAGLKKGDMVHARFESATAVQVLRAGQAVK</sequence>
<feature type="chain" id="PRO_5007620736" description="RND family efflux transporter MFP subunit" evidence="1">
    <location>
        <begin position="36"/>
        <end position="204"/>
    </location>
</feature>
<evidence type="ECO:0000313" key="3">
    <source>
        <dbReference type="Proteomes" id="UP000054851"/>
    </source>
</evidence>
<accession>A0A158AI35</accession>
<gene>
    <name evidence="2" type="ORF">AWB79_02389</name>
</gene>
<organism evidence="2 3">
    <name type="scientific">Caballeronia hypogeia</name>
    <dbReference type="NCBI Taxonomy" id="1777140"/>
    <lineage>
        <taxon>Bacteria</taxon>
        <taxon>Pseudomonadati</taxon>
        <taxon>Pseudomonadota</taxon>
        <taxon>Betaproteobacteria</taxon>
        <taxon>Burkholderiales</taxon>
        <taxon>Burkholderiaceae</taxon>
        <taxon>Caballeronia</taxon>
    </lineage>
</organism>
<dbReference type="RefSeq" id="WP_061167636.1">
    <property type="nucleotide sequence ID" value="NZ_FCOA02000006.1"/>
</dbReference>
<comment type="caution">
    <text evidence="2">The sequence shown here is derived from an EMBL/GenBank/DDBJ whole genome shotgun (WGS) entry which is preliminary data.</text>
</comment>
<dbReference type="OrthoDB" id="9113660at2"/>
<evidence type="ECO:0008006" key="4">
    <source>
        <dbReference type="Google" id="ProtNLM"/>
    </source>
</evidence>
<dbReference type="STRING" id="1777140.AWB79_02389"/>
<reference evidence="2" key="1">
    <citation type="submission" date="2016-01" db="EMBL/GenBank/DDBJ databases">
        <authorList>
            <person name="Peeters C."/>
        </authorList>
    </citation>
    <scope>NUCLEOTIDE SEQUENCE</scope>
    <source>
        <strain evidence="2">LMG 29322</strain>
    </source>
</reference>
<protein>
    <recommendedName>
        <fullName evidence="4">RND family efflux transporter MFP subunit</fullName>
    </recommendedName>
</protein>
<proteinExistence type="predicted"/>
<evidence type="ECO:0000256" key="1">
    <source>
        <dbReference type="SAM" id="SignalP"/>
    </source>
</evidence>
<feature type="signal peptide" evidence="1">
    <location>
        <begin position="1"/>
        <end position="35"/>
    </location>
</feature>
<keyword evidence="3" id="KW-1185">Reference proteome</keyword>
<dbReference type="AlphaFoldDB" id="A0A158AI35"/>
<dbReference type="Proteomes" id="UP000054851">
    <property type="component" value="Unassembled WGS sequence"/>
</dbReference>
<name>A0A158AI35_9BURK</name>
<dbReference type="EMBL" id="FCOA02000006">
    <property type="protein sequence ID" value="SAK57385.1"/>
    <property type="molecule type" value="Genomic_DNA"/>
</dbReference>
<keyword evidence="1" id="KW-0732">Signal</keyword>